<accession>A0A066UD26</accession>
<dbReference type="RefSeq" id="WP_036365380.1">
    <property type="nucleotide sequence ID" value="NZ_AOMT01000023.1"/>
</dbReference>
<sequence>MSNHNPLIYETLPAPKGDESLTHDDLLHLPFEQVRRYDHDGGFDLVFPMINPAGEIDNLICYPSTEQRPHMARDYQNHACLMPANQKSLDGGSCLGGYWDR</sequence>
<proteinExistence type="predicted"/>
<gene>
    <name evidence="1" type="ORF">MBO_05722</name>
</gene>
<evidence type="ECO:0000313" key="2">
    <source>
        <dbReference type="Proteomes" id="UP000035860"/>
    </source>
</evidence>
<name>A0A066UD26_9GAMM</name>
<protein>
    <submittedName>
        <fullName evidence="1">Uncharacterized protein</fullName>
    </submittedName>
</protein>
<dbReference type="Proteomes" id="UP000035860">
    <property type="component" value="Unassembled WGS sequence"/>
</dbReference>
<keyword evidence="2" id="KW-1185">Reference proteome</keyword>
<dbReference type="AlphaFoldDB" id="A0A066UD26"/>
<evidence type="ECO:0000313" key="1">
    <source>
        <dbReference type="EMBL" id="KDN25010.1"/>
    </source>
</evidence>
<organism evidence="1 2">
    <name type="scientific">Moraxella bovoculi 237</name>
    <dbReference type="NCBI Taxonomy" id="743974"/>
    <lineage>
        <taxon>Bacteria</taxon>
        <taxon>Pseudomonadati</taxon>
        <taxon>Pseudomonadota</taxon>
        <taxon>Gammaproteobacteria</taxon>
        <taxon>Moraxellales</taxon>
        <taxon>Moraxellaceae</taxon>
        <taxon>Moraxella</taxon>
    </lineage>
</organism>
<reference evidence="1 2" key="1">
    <citation type="journal article" date="2014" name="Genome Announc.">
        <title>Draft Genome Sequence of Moraxella bovoculi Strain 237T (ATCC BAA-1259T) Isolated from a Calf with Infectious Bovine Keratoconjunctivitis.</title>
        <authorList>
            <person name="Calcutt M.J."/>
            <person name="Foecking M.F."/>
            <person name="Martin N.T."/>
            <person name="Mhlanga-Mutangadura T."/>
            <person name="Reilly T.J."/>
        </authorList>
    </citation>
    <scope>NUCLEOTIDE SEQUENCE [LARGE SCALE GENOMIC DNA]</scope>
    <source>
        <strain evidence="1 2">237</strain>
    </source>
</reference>
<comment type="caution">
    <text evidence="1">The sequence shown here is derived from an EMBL/GenBank/DDBJ whole genome shotgun (WGS) entry which is preliminary data.</text>
</comment>
<dbReference type="EMBL" id="AOMT01000023">
    <property type="protein sequence ID" value="KDN25010.1"/>
    <property type="molecule type" value="Genomic_DNA"/>
</dbReference>